<evidence type="ECO:0000313" key="23">
    <source>
        <dbReference type="Proteomes" id="UP000327085"/>
    </source>
</evidence>
<dbReference type="GO" id="GO:0048544">
    <property type="term" value="P:recognition of pollen"/>
    <property type="evidence" value="ECO:0007669"/>
    <property type="project" value="InterPro"/>
</dbReference>
<evidence type="ECO:0000256" key="11">
    <source>
        <dbReference type="ARBA" id="ARBA00022840"/>
    </source>
</evidence>
<comment type="catalytic activity">
    <reaction evidence="18">
        <text>L-seryl-[protein] + ATP = O-phospho-L-seryl-[protein] + ADP + H(+)</text>
        <dbReference type="Rhea" id="RHEA:17989"/>
        <dbReference type="Rhea" id="RHEA-COMP:9863"/>
        <dbReference type="Rhea" id="RHEA-COMP:11604"/>
        <dbReference type="ChEBI" id="CHEBI:15378"/>
        <dbReference type="ChEBI" id="CHEBI:29999"/>
        <dbReference type="ChEBI" id="CHEBI:30616"/>
        <dbReference type="ChEBI" id="CHEBI:83421"/>
        <dbReference type="ChEBI" id="CHEBI:456216"/>
        <dbReference type="EC" id="2.7.11.1"/>
    </reaction>
</comment>
<evidence type="ECO:0000259" key="21">
    <source>
        <dbReference type="PROSITE" id="PS50011"/>
    </source>
</evidence>
<dbReference type="SUPFAM" id="SSF56112">
    <property type="entry name" value="Protein kinase-like (PK-like)"/>
    <property type="match status" value="1"/>
</dbReference>
<dbReference type="InterPro" id="IPR036426">
    <property type="entry name" value="Bulb-type_lectin_dom_sf"/>
</dbReference>
<evidence type="ECO:0000256" key="5">
    <source>
        <dbReference type="ARBA" id="ARBA00022679"/>
    </source>
</evidence>
<keyword evidence="3 20" id="KW-0723">Serine/threonine-protein kinase</keyword>
<dbReference type="GO" id="GO:0004674">
    <property type="term" value="F:protein serine/threonine kinase activity"/>
    <property type="evidence" value="ECO:0007669"/>
    <property type="project" value="UniProtKB-KW"/>
</dbReference>
<sequence>MLDSGNFVLYNSNAKIIWQSFDAPTDTILSGQRLLAGRNLVSSISATNHATGRFQLSMQHVGNLVLYPVNPISTTGQYAYWITGTYTAGDNVSLTLITMDSYIFSIPLNDSWSIEYSSSSNKCDPLGLCGLNAYCVPIEEDPPCLCLPGYVFIDQGQKDLANGWFFEDVTLRSYTYVELEKATKGFTDEVGKGAFGTVYKGISNGRRVVAIKKLEKVVGEGEREFQNEVNAIGRTHHKNLVKLLGYCHDGSNRLLVYEYMTNGSLADFIFRSDGRPAWEERTGIVLNVAQGILYLHEECETQIIHCDIKPENILMSEQKCAKLADFGLAKLLKSEQTRTHTGFRGTRGYVAPEWHRNMPITVKADVYSFGVVLLEIICCRRSVNMDIPEDEVVLENWVYHCLEADELHKLVQDEEVDKTKLGRMIKIVLWCIQYEPSLCPSMKKVVLMLEGTVEIPAPPNPDSQSQHLEFLTPTEWLTD</sequence>
<keyword evidence="13" id="KW-0472">Membrane</keyword>
<dbReference type="PROSITE" id="PS50011">
    <property type="entry name" value="PROTEIN_KINASE_DOM"/>
    <property type="match status" value="1"/>
</dbReference>
<evidence type="ECO:0000256" key="16">
    <source>
        <dbReference type="ARBA" id="ARBA00023180"/>
    </source>
</evidence>
<dbReference type="PANTHER" id="PTHR47976:SF102">
    <property type="entry name" value="G-TYPE LECTIN S-RECEPTOR-LIKE SERINE_THREONINE-PROTEIN KINASE LECRK3"/>
    <property type="match status" value="1"/>
</dbReference>
<keyword evidence="8 22" id="KW-0430">Lectin</keyword>
<dbReference type="PANTHER" id="PTHR47976">
    <property type="entry name" value="G-TYPE LECTIN S-RECEPTOR-LIKE SERINE/THREONINE-PROTEIN KINASE SD2-5"/>
    <property type="match status" value="1"/>
</dbReference>
<evidence type="ECO:0000256" key="2">
    <source>
        <dbReference type="ARBA" id="ARBA00012513"/>
    </source>
</evidence>
<dbReference type="Pfam" id="PF00954">
    <property type="entry name" value="S_locus_glycop"/>
    <property type="match status" value="1"/>
</dbReference>
<dbReference type="InParanoid" id="A0A5E4FNQ8"/>
<name>A0A5E4FNQ8_PRUDU</name>
<evidence type="ECO:0000256" key="15">
    <source>
        <dbReference type="ARBA" id="ARBA00023170"/>
    </source>
</evidence>
<keyword evidence="12" id="KW-1133">Transmembrane helix</keyword>
<dbReference type="SMART" id="SM00220">
    <property type="entry name" value="S_TKc"/>
    <property type="match status" value="1"/>
</dbReference>
<dbReference type="Gene3D" id="1.10.510.10">
    <property type="entry name" value="Transferase(Phosphotransferase) domain 1"/>
    <property type="match status" value="1"/>
</dbReference>
<evidence type="ECO:0000256" key="13">
    <source>
        <dbReference type="ARBA" id="ARBA00023136"/>
    </source>
</evidence>
<dbReference type="PROSITE" id="PS00108">
    <property type="entry name" value="PROTEIN_KINASE_ST"/>
    <property type="match status" value="1"/>
</dbReference>
<evidence type="ECO:0000256" key="19">
    <source>
        <dbReference type="PROSITE-ProRule" id="PRU10141"/>
    </source>
</evidence>
<keyword evidence="10" id="KW-0418">Kinase</keyword>
<organism evidence="22 23">
    <name type="scientific">Prunus dulcis</name>
    <name type="common">Almond</name>
    <name type="synonym">Amygdalus dulcis</name>
    <dbReference type="NCBI Taxonomy" id="3755"/>
    <lineage>
        <taxon>Eukaryota</taxon>
        <taxon>Viridiplantae</taxon>
        <taxon>Streptophyta</taxon>
        <taxon>Embryophyta</taxon>
        <taxon>Tracheophyta</taxon>
        <taxon>Spermatophyta</taxon>
        <taxon>Magnoliopsida</taxon>
        <taxon>eudicotyledons</taxon>
        <taxon>Gunneridae</taxon>
        <taxon>Pentapetalae</taxon>
        <taxon>rosids</taxon>
        <taxon>fabids</taxon>
        <taxon>Rosales</taxon>
        <taxon>Rosaceae</taxon>
        <taxon>Amygdaloideae</taxon>
        <taxon>Amygdaleae</taxon>
        <taxon>Prunus</taxon>
    </lineage>
</organism>
<dbReference type="Pfam" id="PF01453">
    <property type="entry name" value="B_lectin"/>
    <property type="match status" value="1"/>
</dbReference>
<gene>
    <name evidence="22" type="ORF">ALMOND_2B004024</name>
</gene>
<dbReference type="PROSITE" id="PS00107">
    <property type="entry name" value="PROTEIN_KINASE_ATP"/>
    <property type="match status" value="1"/>
</dbReference>
<comment type="similarity">
    <text evidence="20">Belongs to the protein kinase superfamily.</text>
</comment>
<keyword evidence="6" id="KW-0812">Transmembrane</keyword>
<dbReference type="OMA" id="IMVMRAS"/>
<dbReference type="Gene3D" id="2.90.10.10">
    <property type="entry name" value="Bulb-type lectin domain"/>
    <property type="match status" value="1"/>
</dbReference>
<evidence type="ECO:0000256" key="9">
    <source>
        <dbReference type="ARBA" id="ARBA00022741"/>
    </source>
</evidence>
<dbReference type="InterPro" id="IPR011009">
    <property type="entry name" value="Kinase-like_dom_sf"/>
</dbReference>
<proteinExistence type="inferred from homology"/>
<evidence type="ECO:0000256" key="6">
    <source>
        <dbReference type="ARBA" id="ARBA00022692"/>
    </source>
</evidence>
<dbReference type="EMBL" id="CABIKO010000157">
    <property type="protein sequence ID" value="VVA29091.1"/>
    <property type="molecule type" value="Genomic_DNA"/>
</dbReference>
<keyword evidence="9 19" id="KW-0547">Nucleotide-binding</keyword>
<accession>A0A5E4FNQ8</accession>
<evidence type="ECO:0000256" key="8">
    <source>
        <dbReference type="ARBA" id="ARBA00022734"/>
    </source>
</evidence>
<evidence type="ECO:0000256" key="3">
    <source>
        <dbReference type="ARBA" id="ARBA00022527"/>
    </source>
</evidence>
<evidence type="ECO:0000256" key="18">
    <source>
        <dbReference type="ARBA" id="ARBA00048679"/>
    </source>
</evidence>
<dbReference type="GO" id="GO:0016020">
    <property type="term" value="C:membrane"/>
    <property type="evidence" value="ECO:0007669"/>
    <property type="project" value="UniProtKB-SubCell"/>
</dbReference>
<comment type="subcellular location">
    <subcellularLocation>
        <location evidence="1">Membrane</location>
        <topology evidence="1">Single-pass type I membrane protein</topology>
    </subcellularLocation>
</comment>
<evidence type="ECO:0000256" key="12">
    <source>
        <dbReference type="ARBA" id="ARBA00022989"/>
    </source>
</evidence>
<evidence type="ECO:0000256" key="7">
    <source>
        <dbReference type="ARBA" id="ARBA00022729"/>
    </source>
</evidence>
<evidence type="ECO:0000313" key="22">
    <source>
        <dbReference type="EMBL" id="VVA29091.1"/>
    </source>
</evidence>
<comment type="catalytic activity">
    <reaction evidence="17">
        <text>L-threonyl-[protein] + ATP = O-phospho-L-threonyl-[protein] + ADP + H(+)</text>
        <dbReference type="Rhea" id="RHEA:46608"/>
        <dbReference type="Rhea" id="RHEA-COMP:11060"/>
        <dbReference type="Rhea" id="RHEA-COMP:11605"/>
        <dbReference type="ChEBI" id="CHEBI:15378"/>
        <dbReference type="ChEBI" id="CHEBI:30013"/>
        <dbReference type="ChEBI" id="CHEBI:30616"/>
        <dbReference type="ChEBI" id="CHEBI:61977"/>
        <dbReference type="ChEBI" id="CHEBI:456216"/>
        <dbReference type="EC" id="2.7.11.1"/>
    </reaction>
</comment>
<dbReference type="InterPro" id="IPR000719">
    <property type="entry name" value="Prot_kinase_dom"/>
</dbReference>
<dbReference type="Pfam" id="PF00069">
    <property type="entry name" value="Pkinase"/>
    <property type="match status" value="1"/>
</dbReference>
<evidence type="ECO:0000256" key="4">
    <source>
        <dbReference type="ARBA" id="ARBA00022536"/>
    </source>
</evidence>
<dbReference type="AlphaFoldDB" id="A0A5E4FNQ8"/>
<feature type="domain" description="Protein kinase" evidence="21">
    <location>
        <begin position="184"/>
        <end position="453"/>
    </location>
</feature>
<evidence type="ECO:0000256" key="20">
    <source>
        <dbReference type="RuleBase" id="RU000304"/>
    </source>
</evidence>
<dbReference type="InterPro" id="IPR008271">
    <property type="entry name" value="Ser/Thr_kinase_AS"/>
</dbReference>
<evidence type="ECO:0000256" key="10">
    <source>
        <dbReference type="ARBA" id="ARBA00022777"/>
    </source>
</evidence>
<dbReference type="Proteomes" id="UP000327085">
    <property type="component" value="Chromosome 8"/>
</dbReference>
<reference evidence="23" key="1">
    <citation type="journal article" date="2020" name="Plant J.">
        <title>Transposons played a major role in the diversification between the closely related almond and peach genomes: results from the almond genome sequence.</title>
        <authorList>
            <person name="Alioto T."/>
            <person name="Alexiou K.G."/>
            <person name="Bardil A."/>
            <person name="Barteri F."/>
            <person name="Castanera R."/>
            <person name="Cruz F."/>
            <person name="Dhingra A."/>
            <person name="Duval H."/>
            <person name="Fernandez I Marti A."/>
            <person name="Frias L."/>
            <person name="Galan B."/>
            <person name="Garcia J.L."/>
            <person name="Howad W."/>
            <person name="Gomez-Garrido J."/>
            <person name="Gut M."/>
            <person name="Julca I."/>
            <person name="Morata J."/>
            <person name="Puigdomenech P."/>
            <person name="Ribeca P."/>
            <person name="Rubio Cabetas M.J."/>
            <person name="Vlasova A."/>
            <person name="Wirthensohn M."/>
            <person name="Garcia-Mas J."/>
            <person name="Gabaldon T."/>
            <person name="Casacuberta J.M."/>
            <person name="Arus P."/>
        </authorList>
    </citation>
    <scope>NUCLEOTIDE SEQUENCE [LARGE SCALE GENOMIC DNA]</scope>
    <source>
        <strain evidence="23">cv. Texas</strain>
    </source>
</reference>
<feature type="binding site" evidence="19">
    <location>
        <position position="213"/>
    </location>
    <ligand>
        <name>ATP</name>
        <dbReference type="ChEBI" id="CHEBI:30616"/>
    </ligand>
</feature>
<dbReference type="FunFam" id="1.10.510.10:FF:000237">
    <property type="entry name" value="G-type lectin S-receptor-like serine/threonine-protein kinase"/>
    <property type="match status" value="1"/>
</dbReference>
<keyword evidence="11 19" id="KW-0067">ATP-binding</keyword>
<dbReference type="Gramene" id="VVA29091">
    <property type="protein sequence ID" value="VVA29091"/>
    <property type="gene ID" value="Prudul26B004024"/>
</dbReference>
<keyword evidence="4" id="KW-0245">EGF-like domain</keyword>
<dbReference type="InterPro" id="IPR051343">
    <property type="entry name" value="G-type_lectin_kinases/EP1-like"/>
</dbReference>
<dbReference type="SUPFAM" id="SSF51110">
    <property type="entry name" value="alpha-D-mannose-specific plant lectins"/>
    <property type="match status" value="1"/>
</dbReference>
<dbReference type="EC" id="2.7.11.1" evidence="2"/>
<keyword evidence="7" id="KW-0732">Signal</keyword>
<dbReference type="GO" id="GO:0005524">
    <property type="term" value="F:ATP binding"/>
    <property type="evidence" value="ECO:0007669"/>
    <property type="project" value="UniProtKB-UniRule"/>
</dbReference>
<evidence type="ECO:0000256" key="17">
    <source>
        <dbReference type="ARBA" id="ARBA00047899"/>
    </source>
</evidence>
<keyword evidence="14" id="KW-1015">Disulfide bond</keyword>
<evidence type="ECO:0000256" key="14">
    <source>
        <dbReference type="ARBA" id="ARBA00023157"/>
    </source>
</evidence>
<protein>
    <recommendedName>
        <fullName evidence="2">non-specific serine/threonine protein kinase</fullName>
        <ecNumber evidence="2">2.7.11.1</ecNumber>
    </recommendedName>
</protein>
<dbReference type="FunFam" id="3.30.200.20:FF:000059">
    <property type="entry name" value="S-receptor-like serine/threonine-protein kinase"/>
    <property type="match status" value="1"/>
</dbReference>
<evidence type="ECO:0000256" key="1">
    <source>
        <dbReference type="ARBA" id="ARBA00004479"/>
    </source>
</evidence>
<dbReference type="GO" id="GO:0030246">
    <property type="term" value="F:carbohydrate binding"/>
    <property type="evidence" value="ECO:0007669"/>
    <property type="project" value="UniProtKB-KW"/>
</dbReference>
<keyword evidence="16" id="KW-0325">Glycoprotein</keyword>
<dbReference type="Gene3D" id="3.30.200.20">
    <property type="entry name" value="Phosphorylase Kinase, domain 1"/>
    <property type="match status" value="1"/>
</dbReference>
<dbReference type="InterPro" id="IPR001480">
    <property type="entry name" value="Bulb-type_lectin_dom"/>
</dbReference>
<keyword evidence="5" id="KW-0808">Transferase</keyword>
<keyword evidence="15 22" id="KW-0675">Receptor</keyword>
<dbReference type="InterPro" id="IPR000858">
    <property type="entry name" value="S_locus_glycoprot_dom"/>
</dbReference>
<dbReference type="InterPro" id="IPR017441">
    <property type="entry name" value="Protein_kinase_ATP_BS"/>
</dbReference>